<dbReference type="EMBL" id="UAVU01000012">
    <property type="protein sequence ID" value="SQC94083.1"/>
    <property type="molecule type" value="Genomic_DNA"/>
</dbReference>
<dbReference type="Proteomes" id="UP000251197">
    <property type="component" value="Unassembled WGS sequence"/>
</dbReference>
<protein>
    <submittedName>
        <fullName evidence="1">Uncharacterized protein</fullName>
    </submittedName>
</protein>
<sequence length="43" mass="5200">MINGEREVRNYRFTIKALGDSRQVDQHGVRTRLFFQFFTLSHK</sequence>
<evidence type="ECO:0000313" key="2">
    <source>
        <dbReference type="Proteomes" id="UP000251197"/>
    </source>
</evidence>
<accession>A0A2X3JDR3</accession>
<evidence type="ECO:0000313" key="1">
    <source>
        <dbReference type="EMBL" id="SQC94083.1"/>
    </source>
</evidence>
<reference evidence="1 2" key="1">
    <citation type="submission" date="2018-06" db="EMBL/GenBank/DDBJ databases">
        <authorList>
            <consortium name="Pathogen Informatics"/>
            <person name="Doyle S."/>
        </authorList>
    </citation>
    <scope>NUCLEOTIDE SEQUENCE [LARGE SCALE GENOMIC DNA]</scope>
    <source>
        <strain evidence="1 2">NCTC12120</strain>
    </source>
</reference>
<proteinExistence type="predicted"/>
<organism evidence="1 2">
    <name type="scientific">Cedecea neteri</name>
    <dbReference type="NCBI Taxonomy" id="158822"/>
    <lineage>
        <taxon>Bacteria</taxon>
        <taxon>Pseudomonadati</taxon>
        <taxon>Pseudomonadota</taxon>
        <taxon>Gammaproteobacteria</taxon>
        <taxon>Enterobacterales</taxon>
        <taxon>Enterobacteriaceae</taxon>
        <taxon>Cedecea</taxon>
    </lineage>
</organism>
<gene>
    <name evidence="1" type="ORF">NCTC12120_07201</name>
</gene>
<name>A0A2X3JDR3_9ENTR</name>
<dbReference type="AlphaFoldDB" id="A0A2X3JDR3"/>